<protein>
    <submittedName>
        <fullName evidence="2">Cytochrome b subunit of formate dehydrogenase</fullName>
    </submittedName>
</protein>
<feature type="transmembrane region" description="Helical" evidence="1">
    <location>
        <begin position="70"/>
        <end position="90"/>
    </location>
</feature>
<keyword evidence="3" id="KW-1185">Reference proteome</keyword>
<evidence type="ECO:0000256" key="1">
    <source>
        <dbReference type="SAM" id="Phobius"/>
    </source>
</evidence>
<accession>A0ABS2PA75</accession>
<name>A0ABS2PA75_9BACL</name>
<evidence type="ECO:0000313" key="2">
    <source>
        <dbReference type="EMBL" id="MBM7632300.1"/>
    </source>
</evidence>
<feature type="transmembrane region" description="Helical" evidence="1">
    <location>
        <begin position="12"/>
        <end position="31"/>
    </location>
</feature>
<organism evidence="2 3">
    <name type="scientific">Geomicrobium sediminis</name>
    <dbReference type="NCBI Taxonomy" id="1347788"/>
    <lineage>
        <taxon>Bacteria</taxon>
        <taxon>Bacillati</taxon>
        <taxon>Bacillota</taxon>
        <taxon>Bacilli</taxon>
        <taxon>Bacillales</taxon>
        <taxon>Geomicrobium</taxon>
    </lineage>
</organism>
<dbReference type="RefSeq" id="WP_204696440.1">
    <property type="nucleotide sequence ID" value="NZ_JAFBEC010000003.1"/>
</dbReference>
<evidence type="ECO:0000313" key="3">
    <source>
        <dbReference type="Proteomes" id="UP000741863"/>
    </source>
</evidence>
<sequence>MSSKVNRVSNLATLFAFLYLVMFFSTGLAFLAEVLPWVAFILCLTLSVSGLVMSLWAFKKGENAFKLSQNLLTASVCFVLIVFTGFVFFMSEGGFSPLIGII</sequence>
<keyword evidence="1" id="KW-1133">Transmembrane helix</keyword>
<keyword evidence="1" id="KW-0472">Membrane</keyword>
<keyword evidence="1" id="KW-0812">Transmembrane</keyword>
<feature type="transmembrane region" description="Helical" evidence="1">
    <location>
        <begin position="37"/>
        <end position="58"/>
    </location>
</feature>
<dbReference type="Proteomes" id="UP000741863">
    <property type="component" value="Unassembled WGS sequence"/>
</dbReference>
<comment type="caution">
    <text evidence="2">The sequence shown here is derived from an EMBL/GenBank/DDBJ whole genome shotgun (WGS) entry which is preliminary data.</text>
</comment>
<dbReference type="EMBL" id="JAFBEC010000003">
    <property type="protein sequence ID" value="MBM7632300.1"/>
    <property type="molecule type" value="Genomic_DNA"/>
</dbReference>
<reference evidence="2 3" key="1">
    <citation type="submission" date="2021-01" db="EMBL/GenBank/DDBJ databases">
        <title>Genomic Encyclopedia of Type Strains, Phase IV (KMG-IV): sequencing the most valuable type-strain genomes for metagenomic binning, comparative biology and taxonomic classification.</title>
        <authorList>
            <person name="Goeker M."/>
        </authorList>
    </citation>
    <scope>NUCLEOTIDE SEQUENCE [LARGE SCALE GENOMIC DNA]</scope>
    <source>
        <strain evidence="2 3">DSM 25540</strain>
    </source>
</reference>
<proteinExistence type="predicted"/>
<gene>
    <name evidence="2" type="ORF">JOD17_001393</name>
</gene>